<dbReference type="GO" id="GO:0003677">
    <property type="term" value="F:DNA binding"/>
    <property type="evidence" value="ECO:0007669"/>
    <property type="project" value="InterPro"/>
</dbReference>
<feature type="region of interest" description="Disordered" evidence="3">
    <location>
        <begin position="688"/>
        <end position="721"/>
    </location>
</feature>
<accession>A0AAW0BR90</accession>
<dbReference type="InterPro" id="IPR001138">
    <property type="entry name" value="Zn2Cys6_DnaBD"/>
</dbReference>
<dbReference type="SMART" id="SM00906">
    <property type="entry name" value="Fungal_trans"/>
    <property type="match status" value="1"/>
</dbReference>
<name>A0AAW0BR90_9AGAR</name>
<dbReference type="PANTHER" id="PTHR46910:SF38">
    <property type="entry name" value="ZN(2)-C6 FUNGAL-TYPE DOMAIN-CONTAINING PROTEIN"/>
    <property type="match status" value="1"/>
</dbReference>
<dbReference type="Proteomes" id="UP001362999">
    <property type="component" value="Unassembled WGS sequence"/>
</dbReference>
<dbReference type="CDD" id="cd12148">
    <property type="entry name" value="fungal_TF_MHR"/>
    <property type="match status" value="1"/>
</dbReference>
<feature type="region of interest" description="Disordered" evidence="3">
    <location>
        <begin position="155"/>
        <end position="178"/>
    </location>
</feature>
<dbReference type="PROSITE" id="PS00463">
    <property type="entry name" value="ZN2_CY6_FUNGAL_1"/>
    <property type="match status" value="1"/>
</dbReference>
<feature type="compositionally biased region" description="Low complexity" evidence="3">
    <location>
        <begin position="1"/>
        <end position="22"/>
    </location>
</feature>
<dbReference type="Pfam" id="PF04082">
    <property type="entry name" value="Fungal_trans"/>
    <property type="match status" value="1"/>
</dbReference>
<dbReference type="CDD" id="cd00067">
    <property type="entry name" value="GAL4"/>
    <property type="match status" value="1"/>
</dbReference>
<dbReference type="PANTHER" id="PTHR46910">
    <property type="entry name" value="TRANSCRIPTION FACTOR PDR1"/>
    <property type="match status" value="1"/>
</dbReference>
<gene>
    <name evidence="5" type="ORF">R3P38DRAFT_918464</name>
</gene>
<comment type="caution">
    <text evidence="5">The sequence shown here is derived from an EMBL/GenBank/DDBJ whole genome shotgun (WGS) entry which is preliminary data.</text>
</comment>
<keyword evidence="2" id="KW-0539">Nucleus</keyword>
<evidence type="ECO:0000256" key="3">
    <source>
        <dbReference type="SAM" id="MobiDB-lite"/>
    </source>
</evidence>
<feature type="region of interest" description="Disordered" evidence="3">
    <location>
        <begin position="76"/>
        <end position="105"/>
    </location>
</feature>
<dbReference type="PROSITE" id="PS50048">
    <property type="entry name" value="ZN2_CY6_FUNGAL_2"/>
    <property type="match status" value="1"/>
</dbReference>
<dbReference type="SMART" id="SM00066">
    <property type="entry name" value="GAL4"/>
    <property type="match status" value="1"/>
</dbReference>
<dbReference type="InterPro" id="IPR036864">
    <property type="entry name" value="Zn2-C6_fun-type_DNA-bd_sf"/>
</dbReference>
<evidence type="ECO:0000256" key="2">
    <source>
        <dbReference type="ARBA" id="ARBA00023242"/>
    </source>
</evidence>
<dbReference type="GO" id="GO:0008270">
    <property type="term" value="F:zinc ion binding"/>
    <property type="evidence" value="ECO:0007669"/>
    <property type="project" value="InterPro"/>
</dbReference>
<dbReference type="InterPro" id="IPR050987">
    <property type="entry name" value="AtrR-like"/>
</dbReference>
<evidence type="ECO:0000313" key="5">
    <source>
        <dbReference type="EMBL" id="KAK7028278.1"/>
    </source>
</evidence>
<dbReference type="AlphaFoldDB" id="A0AAW0BR90"/>
<protein>
    <submittedName>
        <fullName evidence="5">Fungal-trans domain-containing protein</fullName>
    </submittedName>
</protein>
<proteinExistence type="predicted"/>
<dbReference type="GO" id="GO:0000981">
    <property type="term" value="F:DNA-binding transcription factor activity, RNA polymerase II-specific"/>
    <property type="evidence" value="ECO:0007669"/>
    <property type="project" value="InterPro"/>
</dbReference>
<feature type="domain" description="Zn(2)-C6 fungal-type" evidence="4">
    <location>
        <begin position="39"/>
        <end position="72"/>
    </location>
</feature>
<feature type="region of interest" description="Disordered" evidence="3">
    <location>
        <begin position="1"/>
        <end position="38"/>
    </location>
</feature>
<dbReference type="Gene3D" id="4.10.240.10">
    <property type="entry name" value="Zn(2)-C6 fungal-type DNA-binding domain"/>
    <property type="match status" value="1"/>
</dbReference>
<dbReference type="Pfam" id="PF00172">
    <property type="entry name" value="Zn_clus"/>
    <property type="match status" value="1"/>
</dbReference>
<keyword evidence="6" id="KW-1185">Reference proteome</keyword>
<organism evidence="5 6">
    <name type="scientific">Favolaschia claudopus</name>
    <dbReference type="NCBI Taxonomy" id="2862362"/>
    <lineage>
        <taxon>Eukaryota</taxon>
        <taxon>Fungi</taxon>
        <taxon>Dikarya</taxon>
        <taxon>Basidiomycota</taxon>
        <taxon>Agaricomycotina</taxon>
        <taxon>Agaricomycetes</taxon>
        <taxon>Agaricomycetidae</taxon>
        <taxon>Agaricales</taxon>
        <taxon>Marasmiineae</taxon>
        <taxon>Mycenaceae</taxon>
        <taxon>Favolaschia</taxon>
    </lineage>
</organism>
<sequence>MSANPTVSRGSSSSSPEVPTGSAKAATVPGSKRRRLRNSCDKCKQRKIRCDSSQMPGNRCSHCIAFNTECTHTMTTTKPTLPPKASVTVDNSPSPPSSDPGVEKSPKAHVAAIVIQATSYIADSDVRQVLLDVARYARNLENELATCKRMPSVSRILGPSNSNSPSPTATLKEEESDHESELVINGILTDRFDRFSLDSDRDRYFGKSSFFDLLNTAIDIKKHVAGDTNSLSAPSSAKRFLFWRSPWEYNHLMLEEPLPSLIFPDQDLLRNLVDLYFARVNIILLLFHRPSFERSLASGLHFVDRKFGCTVLGICALGAKYSDDPRVLLEGTNTQLSAGWKYFCQIYPWKKTWLQPFTLYEAQTLCLNILYMQGSSVPDGCWTLGGAGVRYAQEAGIHRRSRYEDKVLDEQWKRVFWVLICIDTLSSSFCGRPRATCSDDYDIEFPEICDDEYWLGEVSDPSMAFKQPDGEPSLVSFFVAYLKLIEIMGMAQKTIYLVNQKNYTEEWIREAVSAIDSSMNAWIDSVPAHLRWDPHMEHPIFSKQSAVLYACYYHVQIATHKAFLGPPGSKPDSPLENATGCHNLRNYPSLSICASSARACSHVMDIACQRGLFCNPHVLNAVFDSCIFLLLSVWAGRFIGLTVDSKKCLQDVEACLRVFRAYETRWQMAGRQHDILLELMNATHMEGLSTPHSLKRGRDDDADISNETETASHRPVDRPPSAFTSDINALGTMHTEDLGRLPMYEPFNWDSWGSEHESLDKTVLPNNVGNTMAPSIPDFSALPSDSMALFTVPNGYDWDDWGKYITSVEELMQSFDHPV</sequence>
<evidence type="ECO:0000256" key="1">
    <source>
        <dbReference type="ARBA" id="ARBA00022723"/>
    </source>
</evidence>
<keyword evidence="1" id="KW-0479">Metal-binding</keyword>
<evidence type="ECO:0000313" key="6">
    <source>
        <dbReference type="Proteomes" id="UP001362999"/>
    </source>
</evidence>
<reference evidence="5 6" key="1">
    <citation type="journal article" date="2024" name="J Genomics">
        <title>Draft genome sequencing and assembly of Favolaschia claudopus CIRM-BRFM 2984 isolated from oak limbs.</title>
        <authorList>
            <person name="Navarro D."/>
            <person name="Drula E."/>
            <person name="Chaduli D."/>
            <person name="Cazenave R."/>
            <person name="Ahrendt S."/>
            <person name="Wang J."/>
            <person name="Lipzen A."/>
            <person name="Daum C."/>
            <person name="Barry K."/>
            <person name="Grigoriev I.V."/>
            <person name="Favel A."/>
            <person name="Rosso M.N."/>
            <person name="Martin F."/>
        </authorList>
    </citation>
    <scope>NUCLEOTIDE SEQUENCE [LARGE SCALE GENOMIC DNA]</scope>
    <source>
        <strain evidence="5 6">CIRM-BRFM 2984</strain>
    </source>
</reference>
<dbReference type="InterPro" id="IPR007219">
    <property type="entry name" value="XnlR_reg_dom"/>
</dbReference>
<dbReference type="EMBL" id="JAWWNJ010000028">
    <property type="protein sequence ID" value="KAK7028278.1"/>
    <property type="molecule type" value="Genomic_DNA"/>
</dbReference>
<dbReference type="GO" id="GO:0006351">
    <property type="term" value="P:DNA-templated transcription"/>
    <property type="evidence" value="ECO:0007669"/>
    <property type="project" value="InterPro"/>
</dbReference>
<dbReference type="SUPFAM" id="SSF57701">
    <property type="entry name" value="Zn2/Cys6 DNA-binding domain"/>
    <property type="match status" value="1"/>
</dbReference>
<evidence type="ECO:0000259" key="4">
    <source>
        <dbReference type="PROSITE" id="PS50048"/>
    </source>
</evidence>